<evidence type="ECO:0000313" key="2">
    <source>
        <dbReference type="Proteomes" id="UP000308197"/>
    </source>
</evidence>
<dbReference type="Proteomes" id="UP000308197">
    <property type="component" value="Unassembled WGS sequence"/>
</dbReference>
<organism evidence="1 2">
    <name type="scientific">Polyporus arcularius HHB13444</name>
    <dbReference type="NCBI Taxonomy" id="1314778"/>
    <lineage>
        <taxon>Eukaryota</taxon>
        <taxon>Fungi</taxon>
        <taxon>Dikarya</taxon>
        <taxon>Basidiomycota</taxon>
        <taxon>Agaricomycotina</taxon>
        <taxon>Agaricomycetes</taxon>
        <taxon>Polyporales</taxon>
        <taxon>Polyporaceae</taxon>
        <taxon>Polyporus</taxon>
    </lineage>
</organism>
<dbReference type="AlphaFoldDB" id="A0A5C3PCH5"/>
<gene>
    <name evidence="1" type="ORF">K466DRAFT_492361</name>
</gene>
<keyword evidence="2" id="KW-1185">Reference proteome</keyword>
<evidence type="ECO:0000313" key="1">
    <source>
        <dbReference type="EMBL" id="TFK86677.1"/>
    </source>
</evidence>
<name>A0A5C3PCH5_9APHY</name>
<proteinExistence type="predicted"/>
<sequence>MPIPHLPAETTDEIIAWIPVLLQRPLDYYPTLLSCCLISSRWLPASRHHLFQVVYIRSTWAYDIFVTRVLRSETMRALLSQIHTLTLA</sequence>
<protein>
    <recommendedName>
        <fullName evidence="3">F-box domain-containing protein</fullName>
    </recommendedName>
</protein>
<reference evidence="1 2" key="1">
    <citation type="journal article" date="2019" name="Nat. Ecol. Evol.">
        <title>Megaphylogeny resolves global patterns of mushroom evolution.</title>
        <authorList>
            <person name="Varga T."/>
            <person name="Krizsan K."/>
            <person name="Foldi C."/>
            <person name="Dima B."/>
            <person name="Sanchez-Garcia M."/>
            <person name="Sanchez-Ramirez S."/>
            <person name="Szollosi G.J."/>
            <person name="Szarkandi J.G."/>
            <person name="Papp V."/>
            <person name="Albert L."/>
            <person name="Andreopoulos W."/>
            <person name="Angelini C."/>
            <person name="Antonin V."/>
            <person name="Barry K.W."/>
            <person name="Bougher N.L."/>
            <person name="Buchanan P."/>
            <person name="Buyck B."/>
            <person name="Bense V."/>
            <person name="Catcheside P."/>
            <person name="Chovatia M."/>
            <person name="Cooper J."/>
            <person name="Damon W."/>
            <person name="Desjardin D."/>
            <person name="Finy P."/>
            <person name="Geml J."/>
            <person name="Haridas S."/>
            <person name="Hughes K."/>
            <person name="Justo A."/>
            <person name="Karasinski D."/>
            <person name="Kautmanova I."/>
            <person name="Kiss B."/>
            <person name="Kocsube S."/>
            <person name="Kotiranta H."/>
            <person name="LaButti K.M."/>
            <person name="Lechner B.E."/>
            <person name="Liimatainen K."/>
            <person name="Lipzen A."/>
            <person name="Lukacs Z."/>
            <person name="Mihaltcheva S."/>
            <person name="Morgado L.N."/>
            <person name="Niskanen T."/>
            <person name="Noordeloos M.E."/>
            <person name="Ohm R.A."/>
            <person name="Ortiz-Santana B."/>
            <person name="Ovrebo C."/>
            <person name="Racz N."/>
            <person name="Riley R."/>
            <person name="Savchenko A."/>
            <person name="Shiryaev A."/>
            <person name="Soop K."/>
            <person name="Spirin V."/>
            <person name="Szebenyi C."/>
            <person name="Tomsovsky M."/>
            <person name="Tulloss R.E."/>
            <person name="Uehling J."/>
            <person name="Grigoriev I.V."/>
            <person name="Vagvolgyi C."/>
            <person name="Papp T."/>
            <person name="Martin F.M."/>
            <person name="Miettinen O."/>
            <person name="Hibbett D.S."/>
            <person name="Nagy L.G."/>
        </authorList>
    </citation>
    <scope>NUCLEOTIDE SEQUENCE [LARGE SCALE GENOMIC DNA]</scope>
    <source>
        <strain evidence="1 2">HHB13444</strain>
    </source>
</reference>
<dbReference type="EMBL" id="ML211188">
    <property type="protein sequence ID" value="TFK86677.1"/>
    <property type="molecule type" value="Genomic_DNA"/>
</dbReference>
<feature type="non-terminal residue" evidence="1">
    <location>
        <position position="88"/>
    </location>
</feature>
<accession>A0A5C3PCH5</accession>
<evidence type="ECO:0008006" key="3">
    <source>
        <dbReference type="Google" id="ProtNLM"/>
    </source>
</evidence>
<dbReference type="InParanoid" id="A0A5C3PCH5"/>